<feature type="transmembrane region" description="Helical" evidence="8">
    <location>
        <begin position="333"/>
        <end position="354"/>
    </location>
</feature>
<feature type="transmembrane region" description="Helical" evidence="8">
    <location>
        <begin position="276"/>
        <end position="297"/>
    </location>
</feature>
<feature type="transmembrane region" description="Helical" evidence="8">
    <location>
        <begin position="420"/>
        <end position="441"/>
    </location>
</feature>
<evidence type="ECO:0000256" key="8">
    <source>
        <dbReference type="SAM" id="Phobius"/>
    </source>
</evidence>
<dbReference type="InterPro" id="IPR004840">
    <property type="entry name" value="Amino_acid_permease_CS"/>
</dbReference>
<dbReference type="PIRSF" id="PIRSF006060">
    <property type="entry name" value="AA_transporter"/>
    <property type="match status" value="1"/>
</dbReference>
<dbReference type="OrthoDB" id="3900342at2759"/>
<name>A0A9W9LET2_9EURO</name>
<dbReference type="InterPro" id="IPR050524">
    <property type="entry name" value="APC_YAT"/>
</dbReference>
<feature type="transmembrane region" description="Helical" evidence="8">
    <location>
        <begin position="122"/>
        <end position="144"/>
    </location>
</feature>
<dbReference type="EMBL" id="JAPQKO010000008">
    <property type="protein sequence ID" value="KAJ5151642.1"/>
    <property type="molecule type" value="Genomic_DNA"/>
</dbReference>
<feature type="transmembrane region" description="Helical" evidence="8">
    <location>
        <begin position="461"/>
        <end position="482"/>
    </location>
</feature>
<accession>A0A9W9LET2</accession>
<dbReference type="GO" id="GO:0015171">
    <property type="term" value="F:amino acid transmembrane transporter activity"/>
    <property type="evidence" value="ECO:0007669"/>
    <property type="project" value="TreeGrafter"/>
</dbReference>
<keyword evidence="11" id="KW-1185">Reference proteome</keyword>
<feature type="transmembrane region" description="Helical" evidence="8">
    <location>
        <begin position="164"/>
        <end position="185"/>
    </location>
</feature>
<organism evidence="10 11">
    <name type="scientific">Penicillium capsulatum</name>
    <dbReference type="NCBI Taxonomy" id="69766"/>
    <lineage>
        <taxon>Eukaryota</taxon>
        <taxon>Fungi</taxon>
        <taxon>Dikarya</taxon>
        <taxon>Ascomycota</taxon>
        <taxon>Pezizomycotina</taxon>
        <taxon>Eurotiomycetes</taxon>
        <taxon>Eurotiomycetidae</taxon>
        <taxon>Eurotiales</taxon>
        <taxon>Aspergillaceae</taxon>
        <taxon>Penicillium</taxon>
    </lineage>
</organism>
<evidence type="ECO:0000256" key="5">
    <source>
        <dbReference type="ARBA" id="ARBA00022989"/>
    </source>
</evidence>
<reference evidence="10" key="2">
    <citation type="journal article" date="2023" name="IMA Fungus">
        <title>Comparative genomic study of the Penicillium genus elucidates a diverse pangenome and 15 lateral gene transfer events.</title>
        <authorList>
            <person name="Petersen C."/>
            <person name="Sorensen T."/>
            <person name="Nielsen M.R."/>
            <person name="Sondergaard T.E."/>
            <person name="Sorensen J.L."/>
            <person name="Fitzpatrick D.A."/>
            <person name="Frisvad J.C."/>
            <person name="Nielsen K.L."/>
        </authorList>
    </citation>
    <scope>NUCLEOTIDE SEQUENCE</scope>
    <source>
        <strain evidence="10">IBT 21917</strain>
    </source>
</reference>
<keyword evidence="4" id="KW-0029">Amino-acid transport</keyword>
<evidence type="ECO:0000313" key="10">
    <source>
        <dbReference type="EMBL" id="KAJ5151642.1"/>
    </source>
</evidence>
<comment type="subcellular location">
    <subcellularLocation>
        <location evidence="1">Membrane</location>
        <topology evidence="1">Multi-pass membrane protein</topology>
    </subcellularLocation>
</comment>
<dbReference type="AlphaFoldDB" id="A0A9W9LET2"/>
<keyword evidence="3 8" id="KW-0812">Transmembrane</keyword>
<keyword evidence="6 8" id="KW-0472">Membrane</keyword>
<dbReference type="PANTHER" id="PTHR43341">
    <property type="entry name" value="AMINO ACID PERMEASE"/>
    <property type="match status" value="1"/>
</dbReference>
<keyword evidence="2" id="KW-0813">Transport</keyword>
<feature type="compositionally biased region" description="Basic and acidic residues" evidence="7">
    <location>
        <begin position="15"/>
        <end position="25"/>
    </location>
</feature>
<keyword evidence="5 8" id="KW-1133">Transmembrane helix</keyword>
<evidence type="ECO:0000256" key="6">
    <source>
        <dbReference type="ARBA" id="ARBA00023136"/>
    </source>
</evidence>
<dbReference type="FunFam" id="1.20.1740.10:FF:000001">
    <property type="entry name" value="Amino acid permease"/>
    <property type="match status" value="1"/>
</dbReference>
<feature type="transmembrane region" description="Helical" evidence="8">
    <location>
        <begin position="82"/>
        <end position="102"/>
    </location>
</feature>
<evidence type="ECO:0000313" key="11">
    <source>
        <dbReference type="Proteomes" id="UP001146351"/>
    </source>
</evidence>
<evidence type="ECO:0000256" key="2">
    <source>
        <dbReference type="ARBA" id="ARBA00022448"/>
    </source>
</evidence>
<dbReference type="Gene3D" id="1.20.1740.10">
    <property type="entry name" value="Amino acid/polyamine transporter I"/>
    <property type="match status" value="1"/>
</dbReference>
<reference evidence="10" key="1">
    <citation type="submission" date="2022-11" db="EMBL/GenBank/DDBJ databases">
        <authorList>
            <person name="Petersen C."/>
        </authorList>
    </citation>
    <scope>NUCLEOTIDE SEQUENCE</scope>
    <source>
        <strain evidence="10">IBT 21917</strain>
    </source>
</reference>
<dbReference type="PROSITE" id="PS00218">
    <property type="entry name" value="AMINO_ACID_PERMEASE_1"/>
    <property type="match status" value="1"/>
</dbReference>
<feature type="domain" description="Amino acid permease/ SLC12A" evidence="9">
    <location>
        <begin position="54"/>
        <end position="519"/>
    </location>
</feature>
<dbReference type="Proteomes" id="UP001146351">
    <property type="component" value="Unassembled WGS sequence"/>
</dbReference>
<evidence type="ECO:0000256" key="1">
    <source>
        <dbReference type="ARBA" id="ARBA00004141"/>
    </source>
</evidence>
<feature type="transmembrane region" description="Helical" evidence="8">
    <location>
        <begin position="197"/>
        <end position="216"/>
    </location>
</feature>
<feature type="transmembrane region" description="Helical" evidence="8">
    <location>
        <begin position="57"/>
        <end position="76"/>
    </location>
</feature>
<feature type="region of interest" description="Disordered" evidence="7">
    <location>
        <begin position="1"/>
        <end position="25"/>
    </location>
</feature>
<gene>
    <name evidence="10" type="ORF">N7492_009937</name>
</gene>
<evidence type="ECO:0000259" key="9">
    <source>
        <dbReference type="Pfam" id="PF00324"/>
    </source>
</evidence>
<feature type="transmembrane region" description="Helical" evidence="8">
    <location>
        <begin position="494"/>
        <end position="514"/>
    </location>
</feature>
<evidence type="ECO:0000256" key="3">
    <source>
        <dbReference type="ARBA" id="ARBA00022692"/>
    </source>
</evidence>
<dbReference type="InterPro" id="IPR004841">
    <property type="entry name" value="AA-permease/SLC12A_dom"/>
</dbReference>
<feature type="transmembrane region" description="Helical" evidence="8">
    <location>
        <begin position="374"/>
        <end position="392"/>
    </location>
</feature>
<sequence>MPDKDDFNAVAYRAPAHDGDDGDARSFRLGGETGREDVKDPFAAPLKRQLRSRHLQMIAIGGIIGPGLLVSSGNALHEGGPAGALISFCLVGIIVFFVMQSLGEMATVIPVTGSFTEYAERFVDDALAFALGWAYWYLWVTVLANEYNSISLVIGYWTNAVPQWGWILIFWFLFLTLSNLGILAYGEMEFWLSLIKVVALIVFFILAICISAGGIGPAPIGFKYWHHPGAFADSINGVAKTFVVAGTLYAGTEMVGITAGESANPRKAVPRAIQQVFWRILIFYIGTIFFIGILMPYNDKRLLGSSSKTASSPLTIALADAGILPAAHLINALIVISVISAGNSSLYVASRTLLFMSRNGKAPKFIGRANKAGVPWVGLIFTNVFACIVFLGQSSSAGRVYSALITLSGGMLDPLDSEDVLTAIVCTFLVWTVIGICHIRFRRALVAQGEDPSKLPFQAALYPWGTYLALAGNIFLVFFQGYTCFLNPFSATDFVINYIMLPVFALFAIVYKVWNKTKWVKLEDMDIWTGRREFLDEESPKKTGWWSRLYAIFVG</sequence>
<comment type="caution">
    <text evidence="10">The sequence shown here is derived from an EMBL/GenBank/DDBJ whole genome shotgun (WGS) entry which is preliminary data.</text>
</comment>
<dbReference type="GO" id="GO:0016020">
    <property type="term" value="C:membrane"/>
    <property type="evidence" value="ECO:0007669"/>
    <property type="project" value="UniProtKB-SubCell"/>
</dbReference>
<protein>
    <recommendedName>
        <fullName evidence="9">Amino acid permease/ SLC12A domain-containing protein</fullName>
    </recommendedName>
</protein>
<dbReference type="PANTHER" id="PTHR43341:SF26">
    <property type="entry name" value="GENERAL AMINO ACID PERMEASE AGP3"/>
    <property type="match status" value="1"/>
</dbReference>
<proteinExistence type="predicted"/>
<evidence type="ECO:0000256" key="7">
    <source>
        <dbReference type="SAM" id="MobiDB-lite"/>
    </source>
</evidence>
<dbReference type="Pfam" id="PF00324">
    <property type="entry name" value="AA_permease"/>
    <property type="match status" value="1"/>
</dbReference>
<evidence type="ECO:0000256" key="4">
    <source>
        <dbReference type="ARBA" id="ARBA00022970"/>
    </source>
</evidence>